<keyword evidence="2" id="KW-0444">Lipid biosynthesis</keyword>
<evidence type="ECO:0000256" key="3">
    <source>
        <dbReference type="ARBA" id="ARBA00022679"/>
    </source>
</evidence>
<evidence type="ECO:0000256" key="4">
    <source>
        <dbReference type="ARBA" id="ARBA00022723"/>
    </source>
</evidence>
<dbReference type="InterPro" id="IPR005218">
    <property type="entry name" value="Diacylglycerol/lipid_kinase"/>
</dbReference>
<keyword evidence="7" id="KW-0067">ATP-binding</keyword>
<dbReference type="PANTHER" id="PTHR12358">
    <property type="entry name" value="SPHINGOSINE KINASE"/>
    <property type="match status" value="1"/>
</dbReference>
<evidence type="ECO:0000313" key="14">
    <source>
        <dbReference type="Proteomes" id="UP000095517"/>
    </source>
</evidence>
<dbReference type="EC" id="2.7.1.107" evidence="13"/>
<dbReference type="GO" id="GO:0005886">
    <property type="term" value="C:plasma membrane"/>
    <property type="evidence" value="ECO:0007669"/>
    <property type="project" value="TreeGrafter"/>
</dbReference>
<reference evidence="13 14" key="1">
    <citation type="submission" date="2015-09" db="EMBL/GenBank/DDBJ databases">
        <authorList>
            <consortium name="Pathogen Informatics"/>
        </authorList>
    </citation>
    <scope>NUCLEOTIDE SEQUENCE [LARGE SCALE GENOMIC DNA]</scope>
    <source>
        <strain evidence="13 14">2789STDY5608840</strain>
    </source>
</reference>
<dbReference type="InterPro" id="IPR045540">
    <property type="entry name" value="YegS/DAGK_C"/>
</dbReference>
<keyword evidence="6" id="KW-0418">Kinase</keyword>
<dbReference type="PANTHER" id="PTHR12358:SF106">
    <property type="entry name" value="LIPID KINASE YEGS"/>
    <property type="match status" value="1"/>
</dbReference>
<dbReference type="InterPro" id="IPR017438">
    <property type="entry name" value="ATP-NAD_kinase_N"/>
</dbReference>
<dbReference type="InterPro" id="IPR001206">
    <property type="entry name" value="Diacylglycerol_kinase_cat_dom"/>
</dbReference>
<dbReference type="InterPro" id="IPR016064">
    <property type="entry name" value="NAD/diacylglycerol_kinase_sf"/>
</dbReference>
<dbReference type="GO" id="GO:0004143">
    <property type="term" value="F:ATP-dependent diacylglycerol kinase activity"/>
    <property type="evidence" value="ECO:0007669"/>
    <property type="project" value="UniProtKB-EC"/>
</dbReference>
<dbReference type="PROSITE" id="PS50146">
    <property type="entry name" value="DAGK"/>
    <property type="match status" value="1"/>
</dbReference>
<dbReference type="STRING" id="338188.ERS852397_03478"/>
<feature type="domain" description="DAGKc" evidence="12">
    <location>
        <begin position="29"/>
        <end position="159"/>
    </location>
</feature>
<keyword evidence="10" id="KW-0594">Phospholipid biosynthesis</keyword>
<evidence type="ECO:0000313" key="13">
    <source>
        <dbReference type="EMBL" id="CUP09150.1"/>
    </source>
</evidence>
<keyword evidence="4" id="KW-0479">Metal-binding</keyword>
<evidence type="ECO:0000256" key="5">
    <source>
        <dbReference type="ARBA" id="ARBA00022741"/>
    </source>
</evidence>
<comment type="cofactor">
    <cofactor evidence="1">
        <name>Mg(2+)</name>
        <dbReference type="ChEBI" id="CHEBI:18420"/>
    </cofactor>
</comment>
<sequence>MRFETSNRLKFEIFILLLSSTIDKNSMNDNMKKIKFVVNPISGTQSKELILSLLDEKIDKTKYSWEVVYTERAGHAVEIAAQAAEEKTDMVVAIGGDGTINEIARSLVHTDTALGIIPCGSGNGLARHLHIPMEPKKALEVLNEGCTDIIDYGKINGTDFFCTCGVGFDAFVSLKFAHAGKRGLLTYLEKTLQESLKYQPETYELETENGVSKYKAFLIACGNASQYGNNAYIAPQATLTDGLLDVTILEPFTVLDVPSLAFQLFNKTIDQNSRIKTFRCRRLCIRRATPGVVHFDGDPMETDADVDIRLIQRGLRVVVPRASEKDAANVLQRAQEYMNGIKLMNEAIVDNITDKNKKILKKLTKKV</sequence>
<dbReference type="Pfam" id="PF00781">
    <property type="entry name" value="DAGK_cat"/>
    <property type="match status" value="1"/>
</dbReference>
<evidence type="ECO:0000256" key="6">
    <source>
        <dbReference type="ARBA" id="ARBA00022777"/>
    </source>
</evidence>
<keyword evidence="9" id="KW-0443">Lipid metabolism</keyword>
<accession>A0A174KIY1</accession>
<dbReference type="AlphaFoldDB" id="A0A174KIY1"/>
<keyword evidence="11" id="KW-1208">Phospholipid metabolism</keyword>
<dbReference type="Pfam" id="PF19279">
    <property type="entry name" value="YegS_C"/>
    <property type="match status" value="1"/>
</dbReference>
<evidence type="ECO:0000256" key="11">
    <source>
        <dbReference type="ARBA" id="ARBA00023264"/>
    </source>
</evidence>
<evidence type="ECO:0000256" key="7">
    <source>
        <dbReference type="ARBA" id="ARBA00022840"/>
    </source>
</evidence>
<dbReference type="SUPFAM" id="SSF111331">
    <property type="entry name" value="NAD kinase/diacylglycerol kinase-like"/>
    <property type="match status" value="1"/>
</dbReference>
<dbReference type="GO" id="GO:0046872">
    <property type="term" value="F:metal ion binding"/>
    <property type="evidence" value="ECO:0007669"/>
    <property type="project" value="UniProtKB-KW"/>
</dbReference>
<dbReference type="Gene3D" id="3.40.50.10330">
    <property type="entry name" value="Probable inorganic polyphosphate/atp-NAD kinase, domain 1"/>
    <property type="match status" value="1"/>
</dbReference>
<dbReference type="SMART" id="SM00046">
    <property type="entry name" value="DAGKc"/>
    <property type="match status" value="1"/>
</dbReference>
<dbReference type="GO" id="GO:0008654">
    <property type="term" value="P:phospholipid biosynthetic process"/>
    <property type="evidence" value="ECO:0007669"/>
    <property type="project" value="UniProtKB-KW"/>
</dbReference>
<evidence type="ECO:0000256" key="1">
    <source>
        <dbReference type="ARBA" id="ARBA00001946"/>
    </source>
</evidence>
<keyword evidence="5" id="KW-0547">Nucleotide-binding</keyword>
<proteinExistence type="predicted"/>
<evidence type="ECO:0000256" key="2">
    <source>
        <dbReference type="ARBA" id="ARBA00022516"/>
    </source>
</evidence>
<dbReference type="NCBIfam" id="TIGR00147">
    <property type="entry name" value="YegS/Rv2252/BmrU family lipid kinase"/>
    <property type="match status" value="1"/>
</dbReference>
<evidence type="ECO:0000259" key="12">
    <source>
        <dbReference type="PROSITE" id="PS50146"/>
    </source>
</evidence>
<dbReference type="Gene3D" id="2.60.200.40">
    <property type="match status" value="1"/>
</dbReference>
<dbReference type="InterPro" id="IPR050187">
    <property type="entry name" value="Lipid_Phosphate_FormReg"/>
</dbReference>
<evidence type="ECO:0000256" key="8">
    <source>
        <dbReference type="ARBA" id="ARBA00022842"/>
    </source>
</evidence>
<dbReference type="Proteomes" id="UP000095517">
    <property type="component" value="Unassembled WGS sequence"/>
</dbReference>
<protein>
    <submittedName>
        <fullName evidence="13">Conserved protein of uncharacterized function cotranscribed with Bmr (BmrU)</fullName>
        <ecNumber evidence="13">2.7.1.107</ecNumber>
    </submittedName>
</protein>
<dbReference type="GO" id="GO:0005524">
    <property type="term" value="F:ATP binding"/>
    <property type="evidence" value="ECO:0007669"/>
    <property type="project" value="UniProtKB-KW"/>
</dbReference>
<name>A0A174KIY1_9BACE</name>
<keyword evidence="3 13" id="KW-0808">Transferase</keyword>
<dbReference type="EMBL" id="CYZH01000029">
    <property type="protein sequence ID" value="CUP09150.1"/>
    <property type="molecule type" value="Genomic_DNA"/>
</dbReference>
<keyword evidence="8" id="KW-0460">Magnesium</keyword>
<evidence type="ECO:0000256" key="10">
    <source>
        <dbReference type="ARBA" id="ARBA00023209"/>
    </source>
</evidence>
<gene>
    <name evidence="13" type="primary">dagK_2</name>
    <name evidence="13" type="ORF">ERS852397_03478</name>
</gene>
<organism evidence="13 14">
    <name type="scientific">Bacteroides finegoldii</name>
    <dbReference type="NCBI Taxonomy" id="338188"/>
    <lineage>
        <taxon>Bacteria</taxon>
        <taxon>Pseudomonadati</taxon>
        <taxon>Bacteroidota</taxon>
        <taxon>Bacteroidia</taxon>
        <taxon>Bacteroidales</taxon>
        <taxon>Bacteroidaceae</taxon>
        <taxon>Bacteroides</taxon>
    </lineage>
</organism>
<evidence type="ECO:0000256" key="9">
    <source>
        <dbReference type="ARBA" id="ARBA00023098"/>
    </source>
</evidence>